<dbReference type="Pfam" id="PF14343">
    <property type="entry name" value="PrcB_C"/>
    <property type="match status" value="1"/>
</dbReference>
<dbReference type="EMBL" id="LR792632">
    <property type="protein sequence ID" value="CAB3288906.1"/>
    <property type="molecule type" value="Genomic_DNA"/>
</dbReference>
<evidence type="ECO:0000313" key="2">
    <source>
        <dbReference type="EMBL" id="CAB3288906.1"/>
    </source>
</evidence>
<evidence type="ECO:0000259" key="1">
    <source>
        <dbReference type="Pfam" id="PF14343"/>
    </source>
</evidence>
<evidence type="ECO:0000313" key="3">
    <source>
        <dbReference type="Proteomes" id="UP000679213"/>
    </source>
</evidence>
<dbReference type="PROSITE" id="PS51257">
    <property type="entry name" value="PROKAR_LIPOPROTEIN"/>
    <property type="match status" value="1"/>
</dbReference>
<organism evidence="2 3">
    <name type="scientific">Methanocaldococcus lauensis</name>
    <dbReference type="NCBI Taxonomy" id="2546128"/>
    <lineage>
        <taxon>Archaea</taxon>
        <taxon>Methanobacteriati</taxon>
        <taxon>Methanobacteriota</taxon>
        <taxon>Methanomada group</taxon>
        <taxon>Methanococci</taxon>
        <taxon>Methanococcales</taxon>
        <taxon>Methanocaldococcaceae</taxon>
        <taxon>Methanocaldococcus</taxon>
    </lineage>
</organism>
<dbReference type="KEGG" id="mesg:MLAUSG7_0958"/>
<dbReference type="InterPro" id="IPR025748">
    <property type="entry name" value="PrcB_C_dom"/>
</dbReference>
<sequence length="166" mass="19203">MKTIKIFFLFLIFIVLFCGCFENSEIHKNYPITNKSKIVNSSNCYDYNNTVYFNNSKLQNITENKIKNSSIKLLNYEIIAYGSFGEKYSGYYYYNKDNKTFIVINLGEMPTAGYKINIINVTKTSNGIIVYYNVTPPKDFATMVITYPYIEICVNGSYNNVVCRQS</sequence>
<dbReference type="AlphaFoldDB" id="A0A8D6PUG2"/>
<accession>A0A8D6PUG2</accession>
<protein>
    <submittedName>
        <fullName evidence="2">PrcB_C domain-containing protein</fullName>
    </submittedName>
</protein>
<proteinExistence type="predicted"/>
<keyword evidence="3" id="KW-1185">Reference proteome</keyword>
<reference evidence="2 3" key="1">
    <citation type="submission" date="2020-04" db="EMBL/GenBank/DDBJ databases">
        <authorList>
            <consortium name="Genoscope - CEA"/>
            <person name="William W."/>
        </authorList>
    </citation>
    <scope>NUCLEOTIDE SEQUENCE [LARGE SCALE GENOMIC DNA]</scope>
    <source>
        <strain evidence="2 3">SG7</strain>
    </source>
</reference>
<dbReference type="RefSeq" id="WP_214399334.1">
    <property type="nucleotide sequence ID" value="NZ_LR792632.1"/>
</dbReference>
<gene>
    <name evidence="2" type="ORF">MLAUSG7_0958</name>
</gene>
<dbReference type="Proteomes" id="UP000679213">
    <property type="component" value="Chromosome I"/>
</dbReference>
<dbReference type="GeneID" id="65883758"/>
<feature type="domain" description="PrcB C-terminal" evidence="1">
    <location>
        <begin position="100"/>
        <end position="152"/>
    </location>
</feature>
<name>A0A8D6PUG2_9EURY</name>